<organism evidence="1 2">
    <name type="scientific">Catharanthus roseus</name>
    <name type="common">Madagascar periwinkle</name>
    <name type="synonym">Vinca rosea</name>
    <dbReference type="NCBI Taxonomy" id="4058"/>
    <lineage>
        <taxon>Eukaryota</taxon>
        <taxon>Viridiplantae</taxon>
        <taxon>Streptophyta</taxon>
        <taxon>Embryophyta</taxon>
        <taxon>Tracheophyta</taxon>
        <taxon>Spermatophyta</taxon>
        <taxon>Magnoliopsida</taxon>
        <taxon>eudicotyledons</taxon>
        <taxon>Gunneridae</taxon>
        <taxon>Pentapetalae</taxon>
        <taxon>asterids</taxon>
        <taxon>lamiids</taxon>
        <taxon>Gentianales</taxon>
        <taxon>Apocynaceae</taxon>
        <taxon>Rauvolfioideae</taxon>
        <taxon>Vinceae</taxon>
        <taxon>Catharanthinae</taxon>
        <taxon>Catharanthus</taxon>
    </lineage>
</organism>
<evidence type="ECO:0000313" key="1">
    <source>
        <dbReference type="EMBL" id="KAI5683132.1"/>
    </source>
</evidence>
<keyword evidence="2" id="KW-1185">Reference proteome</keyword>
<sequence length="280" mass="32233">MKGEIDVIHKVINIDFDSLEQDILDPENEDKRNWYSQVDSFYQEKIKQEWINDINRLNTPFNFFCWLEYFLIKLGIEEDPFKISYINVQTSLAKKGKLNDGNIVTQTHPPLQSIRLDTPDGEIIASPFKKGKDSDDSIKIYSSPHFQPSTLSRDQEAKLTLPSSSQSILTSSSPLLSKISQTLEKINSNLPSSSKINTIDQEENDDSISSRHDSSFSSDNELIQKISQVEDSFLEPQEIAHNNINKICRNKFSKFSNTRWKTSDTRNYYPRPTPPSRYSI</sequence>
<dbReference type="EMBL" id="CM044701">
    <property type="protein sequence ID" value="KAI5683132.1"/>
    <property type="molecule type" value="Genomic_DNA"/>
</dbReference>
<protein>
    <submittedName>
        <fullName evidence="1">Uncharacterized protein</fullName>
    </submittedName>
</protein>
<reference evidence="2" key="1">
    <citation type="journal article" date="2023" name="Nat. Plants">
        <title>Single-cell RNA sequencing provides a high-resolution roadmap for understanding the multicellular compartmentation of specialized metabolism.</title>
        <authorList>
            <person name="Sun S."/>
            <person name="Shen X."/>
            <person name="Li Y."/>
            <person name="Li Y."/>
            <person name="Wang S."/>
            <person name="Li R."/>
            <person name="Zhang H."/>
            <person name="Shen G."/>
            <person name="Guo B."/>
            <person name="Wei J."/>
            <person name="Xu J."/>
            <person name="St-Pierre B."/>
            <person name="Chen S."/>
            <person name="Sun C."/>
        </authorList>
    </citation>
    <scope>NUCLEOTIDE SEQUENCE [LARGE SCALE GENOMIC DNA]</scope>
</reference>
<dbReference type="Proteomes" id="UP001060085">
    <property type="component" value="Linkage Group LG01"/>
</dbReference>
<comment type="caution">
    <text evidence="1">The sequence shown here is derived from an EMBL/GenBank/DDBJ whole genome shotgun (WGS) entry which is preliminary data.</text>
</comment>
<name>A0ACC0CE35_CATRO</name>
<accession>A0ACC0CE35</accession>
<evidence type="ECO:0000313" key="2">
    <source>
        <dbReference type="Proteomes" id="UP001060085"/>
    </source>
</evidence>
<proteinExistence type="predicted"/>
<gene>
    <name evidence="1" type="ORF">M9H77_04360</name>
</gene>